<evidence type="ECO:0000256" key="4">
    <source>
        <dbReference type="ARBA" id="ARBA00023273"/>
    </source>
</evidence>
<dbReference type="PANTHER" id="PTHR45973">
    <property type="entry name" value="PROTEIN PHOSPHATASE 1 REGULATORY SUBUNIT SDS22-RELATED"/>
    <property type="match status" value="1"/>
</dbReference>
<keyword evidence="4" id="KW-0966">Cell projection</keyword>
<dbReference type="PANTHER" id="PTHR45973:SF9">
    <property type="entry name" value="LEUCINE-RICH REPEAT-CONTAINING PROTEIN 46"/>
    <property type="match status" value="1"/>
</dbReference>
<evidence type="ECO:0000256" key="5">
    <source>
        <dbReference type="SAM" id="MobiDB-lite"/>
    </source>
</evidence>
<dbReference type="SUPFAM" id="SSF52058">
    <property type="entry name" value="L domain-like"/>
    <property type="match status" value="1"/>
</dbReference>
<organism evidence="6 7">
    <name type="scientific">Geranomyces variabilis</name>
    <dbReference type="NCBI Taxonomy" id="109894"/>
    <lineage>
        <taxon>Eukaryota</taxon>
        <taxon>Fungi</taxon>
        <taxon>Fungi incertae sedis</taxon>
        <taxon>Chytridiomycota</taxon>
        <taxon>Chytridiomycota incertae sedis</taxon>
        <taxon>Chytridiomycetes</taxon>
        <taxon>Spizellomycetales</taxon>
        <taxon>Powellomycetaceae</taxon>
        <taxon>Geranomyces</taxon>
    </lineage>
</organism>
<gene>
    <name evidence="6" type="primary">LRRC43</name>
    <name evidence="6" type="ORF">HDU87_008264</name>
</gene>
<name>A0AAD5XJX0_9FUNG</name>
<comment type="subcellular location">
    <subcellularLocation>
        <location evidence="1">Cell projection</location>
    </subcellularLocation>
</comment>
<reference evidence="6" key="1">
    <citation type="submission" date="2020-05" db="EMBL/GenBank/DDBJ databases">
        <title>Phylogenomic resolution of chytrid fungi.</title>
        <authorList>
            <person name="Stajich J.E."/>
            <person name="Amses K."/>
            <person name="Simmons R."/>
            <person name="Seto K."/>
            <person name="Myers J."/>
            <person name="Bonds A."/>
            <person name="Quandt C.A."/>
            <person name="Barry K."/>
            <person name="Liu P."/>
            <person name="Grigoriev I."/>
            <person name="Longcore J.E."/>
            <person name="James T.Y."/>
        </authorList>
    </citation>
    <scope>NUCLEOTIDE SEQUENCE</scope>
    <source>
        <strain evidence="6">JEL0379</strain>
    </source>
</reference>
<evidence type="ECO:0000313" key="6">
    <source>
        <dbReference type="EMBL" id="KAJ3171796.1"/>
    </source>
</evidence>
<evidence type="ECO:0000313" key="7">
    <source>
        <dbReference type="Proteomes" id="UP001212152"/>
    </source>
</evidence>
<dbReference type="Gene3D" id="3.80.10.10">
    <property type="entry name" value="Ribonuclease Inhibitor"/>
    <property type="match status" value="1"/>
</dbReference>
<keyword evidence="7" id="KW-1185">Reference proteome</keyword>
<comment type="caution">
    <text evidence="6">The sequence shown here is derived from an EMBL/GenBank/DDBJ whole genome shotgun (WGS) entry which is preliminary data.</text>
</comment>
<keyword evidence="3" id="KW-0677">Repeat</keyword>
<keyword evidence="2" id="KW-0433">Leucine-rich repeat</keyword>
<feature type="region of interest" description="Disordered" evidence="5">
    <location>
        <begin position="32"/>
        <end position="67"/>
    </location>
</feature>
<feature type="region of interest" description="Disordered" evidence="5">
    <location>
        <begin position="453"/>
        <end position="495"/>
    </location>
</feature>
<sequence length="571" mass="62430">MMEGDLPIAVADHPVAATTSFYELLDSATGIRPDSDPLHIDHRRSPSRSPEAHAADASRPRTRRSNIRVKANTKRLPPLKKIGGRGADGLVDLDPSLMEGAYAPDPEVDIYQNASLDWSPEAETLRKLKRGSQNPVRIASHFKTLLLHDRGITVVDHAFRAFENLEELSLTGNNIPPDAFAGVPSNLQILTVNANMLPAVPTIPHLTKLIHIGMSHNQITSLSPCEQAFAAPKLMSVDASWNHIDDLEETMRVALRWQKLRSLVLMGNPVFLIPGYRQYVLSRLPALAALDDIPVSRTAPTTTKPNDSTQRPTTLNPRATLKFRLATLLNPPFPNVRPLDPASSPPHIPTPQPPDLYAFQIRLSLPGYWEMMTPPVPALMPAQMEDAADEKGGKKKKKEKEKEEAPAVEAIRRLEFAFETMLGRTADWPLAKSLIDGLTLTLLETRQTHVPVAPAEDAVGTRPASSQSHASRRTSTTVPNAAPVKGKNAKQQSSTALAKQLKASLSDESAAQSFWNPGPIEYTSVGVVHIPLASFLEGNTQLEGDYILEHPDHPTPPRFAGTLTLAVQLNP</sequence>
<feature type="region of interest" description="Disordered" evidence="5">
    <location>
        <begin position="385"/>
        <end position="407"/>
    </location>
</feature>
<accession>A0AAD5XJX0</accession>
<dbReference type="AlphaFoldDB" id="A0AAD5XJX0"/>
<feature type="compositionally biased region" description="Basic and acidic residues" evidence="5">
    <location>
        <begin position="33"/>
        <end position="59"/>
    </location>
</feature>
<feature type="compositionally biased region" description="Polar residues" evidence="5">
    <location>
        <begin position="463"/>
        <end position="479"/>
    </location>
</feature>
<protein>
    <submittedName>
        <fullName evidence="6">Leucine-rich repeat-containing protein 43</fullName>
    </submittedName>
</protein>
<dbReference type="EMBL" id="JADGJQ010000084">
    <property type="protein sequence ID" value="KAJ3171796.1"/>
    <property type="molecule type" value="Genomic_DNA"/>
</dbReference>
<evidence type="ECO:0000256" key="1">
    <source>
        <dbReference type="ARBA" id="ARBA00004316"/>
    </source>
</evidence>
<dbReference type="InterPro" id="IPR050576">
    <property type="entry name" value="Cilia_flagella_integrity"/>
</dbReference>
<evidence type="ECO:0000256" key="2">
    <source>
        <dbReference type="ARBA" id="ARBA00022614"/>
    </source>
</evidence>
<dbReference type="InterPro" id="IPR032675">
    <property type="entry name" value="LRR_dom_sf"/>
</dbReference>
<proteinExistence type="predicted"/>
<evidence type="ECO:0000256" key="3">
    <source>
        <dbReference type="ARBA" id="ARBA00022737"/>
    </source>
</evidence>
<dbReference type="Proteomes" id="UP001212152">
    <property type="component" value="Unassembled WGS sequence"/>
</dbReference>